<reference evidence="1 2" key="1">
    <citation type="submission" date="2024-02" db="EMBL/GenBank/DDBJ databases">
        <title>Chromosome-scale genome assembly of the rough periwinkle Littorina saxatilis.</title>
        <authorList>
            <person name="De Jode A."/>
            <person name="Faria R."/>
            <person name="Formenti G."/>
            <person name="Sims Y."/>
            <person name="Smith T.P."/>
            <person name="Tracey A."/>
            <person name="Wood J.M.D."/>
            <person name="Zagrodzka Z.B."/>
            <person name="Johannesson K."/>
            <person name="Butlin R.K."/>
            <person name="Leder E.H."/>
        </authorList>
    </citation>
    <scope>NUCLEOTIDE SEQUENCE [LARGE SCALE GENOMIC DNA]</scope>
    <source>
        <strain evidence="1">Snail1</strain>
        <tissue evidence="1">Muscle</tissue>
    </source>
</reference>
<accession>A0AAN9AJQ1</accession>
<proteinExistence type="predicted"/>
<protein>
    <submittedName>
        <fullName evidence="1">Uncharacterized protein</fullName>
    </submittedName>
</protein>
<dbReference type="Proteomes" id="UP001374579">
    <property type="component" value="Unassembled WGS sequence"/>
</dbReference>
<organism evidence="1 2">
    <name type="scientific">Littorina saxatilis</name>
    <dbReference type="NCBI Taxonomy" id="31220"/>
    <lineage>
        <taxon>Eukaryota</taxon>
        <taxon>Metazoa</taxon>
        <taxon>Spiralia</taxon>
        <taxon>Lophotrochozoa</taxon>
        <taxon>Mollusca</taxon>
        <taxon>Gastropoda</taxon>
        <taxon>Caenogastropoda</taxon>
        <taxon>Littorinimorpha</taxon>
        <taxon>Littorinoidea</taxon>
        <taxon>Littorinidae</taxon>
        <taxon>Littorina</taxon>
    </lineage>
</organism>
<keyword evidence="2" id="KW-1185">Reference proteome</keyword>
<comment type="caution">
    <text evidence="1">The sequence shown here is derived from an EMBL/GenBank/DDBJ whole genome shotgun (WGS) entry which is preliminary data.</text>
</comment>
<sequence length="176" mass="20963">MAAAQQFLSTPAKLPKLWQPKLHEWKTYHCSSPDVAREGWRKWSSEHPDWYAWRGTSRHPDWHNRRVDTIRRVDYKNINWHYEQPSKPTSRTHDAFTPYQNDVIMKETLPAMSHNKGYKGSFSYPKPFPQEVLTPKWGLYNPPHYQEPLRVDHYPPVKYNGYGDDKGFAGQPRYCF</sequence>
<evidence type="ECO:0000313" key="2">
    <source>
        <dbReference type="Proteomes" id="UP001374579"/>
    </source>
</evidence>
<evidence type="ECO:0000313" key="1">
    <source>
        <dbReference type="EMBL" id="KAK7088177.1"/>
    </source>
</evidence>
<dbReference type="EMBL" id="JBAMIC010004070">
    <property type="protein sequence ID" value="KAK7088177.1"/>
    <property type="molecule type" value="Genomic_DNA"/>
</dbReference>
<gene>
    <name evidence="1" type="ORF">V1264_022123</name>
</gene>
<name>A0AAN9AJQ1_9CAEN</name>
<dbReference type="AlphaFoldDB" id="A0AAN9AJQ1"/>